<organism evidence="2 3">
    <name type="scientific">Streptomyces sanglieri</name>
    <dbReference type="NCBI Taxonomy" id="193460"/>
    <lineage>
        <taxon>Bacteria</taxon>
        <taxon>Bacillati</taxon>
        <taxon>Actinomycetota</taxon>
        <taxon>Actinomycetes</taxon>
        <taxon>Kitasatosporales</taxon>
        <taxon>Streptomycetaceae</taxon>
        <taxon>Streptomyces</taxon>
    </lineage>
</organism>
<gene>
    <name evidence="2" type="ORF">ACFQ2K_10865</name>
</gene>
<feature type="compositionally biased region" description="Polar residues" evidence="1">
    <location>
        <begin position="15"/>
        <end position="26"/>
    </location>
</feature>
<name>A0ABW2WUN3_9ACTN</name>
<proteinExistence type="predicted"/>
<evidence type="ECO:0000313" key="2">
    <source>
        <dbReference type="EMBL" id="MFD0623228.1"/>
    </source>
</evidence>
<accession>A0ABW2WUN3</accession>
<feature type="compositionally biased region" description="Basic and acidic residues" evidence="1">
    <location>
        <begin position="1"/>
        <end position="12"/>
    </location>
</feature>
<evidence type="ECO:0000313" key="3">
    <source>
        <dbReference type="Proteomes" id="UP001596915"/>
    </source>
</evidence>
<evidence type="ECO:0000256" key="1">
    <source>
        <dbReference type="SAM" id="MobiDB-lite"/>
    </source>
</evidence>
<feature type="compositionally biased region" description="Basic and acidic residues" evidence="1">
    <location>
        <begin position="69"/>
        <end position="85"/>
    </location>
</feature>
<reference evidence="3" key="1">
    <citation type="journal article" date="2019" name="Int. J. Syst. Evol. Microbiol.">
        <title>The Global Catalogue of Microorganisms (GCM) 10K type strain sequencing project: providing services to taxonomists for standard genome sequencing and annotation.</title>
        <authorList>
            <consortium name="The Broad Institute Genomics Platform"/>
            <consortium name="The Broad Institute Genome Sequencing Center for Infectious Disease"/>
            <person name="Wu L."/>
            <person name="Ma J."/>
        </authorList>
    </citation>
    <scope>NUCLEOTIDE SEQUENCE [LARGE SCALE GENOMIC DNA]</scope>
    <source>
        <strain evidence="3">JCM 12607</strain>
    </source>
</reference>
<keyword evidence="3" id="KW-1185">Reference proteome</keyword>
<dbReference type="EMBL" id="JBHTGL010000008">
    <property type="protein sequence ID" value="MFD0623228.1"/>
    <property type="molecule type" value="Genomic_DNA"/>
</dbReference>
<feature type="region of interest" description="Disordered" evidence="1">
    <location>
        <begin position="1"/>
        <end position="85"/>
    </location>
</feature>
<feature type="compositionally biased region" description="Low complexity" evidence="1">
    <location>
        <begin position="28"/>
        <end position="48"/>
    </location>
</feature>
<protein>
    <submittedName>
        <fullName evidence="2">Uncharacterized protein</fullName>
    </submittedName>
</protein>
<sequence>MSNTNRLRELKDGSMASTRSGSSRQFLSCAASRTAGSGSSSSPARWAGVSDSHRQVARIRSSGSSLPAMERKKDSGICRDESSPR</sequence>
<dbReference type="Proteomes" id="UP001596915">
    <property type="component" value="Unassembled WGS sequence"/>
</dbReference>
<comment type="caution">
    <text evidence="2">The sequence shown here is derived from an EMBL/GenBank/DDBJ whole genome shotgun (WGS) entry which is preliminary data.</text>
</comment>